<proteinExistence type="predicted"/>
<feature type="compositionally biased region" description="Polar residues" evidence="1">
    <location>
        <begin position="116"/>
        <end position="125"/>
    </location>
</feature>
<feature type="compositionally biased region" description="Basic and acidic residues" evidence="1">
    <location>
        <begin position="139"/>
        <end position="156"/>
    </location>
</feature>
<protein>
    <recommendedName>
        <fullName evidence="4">Histone deacetylase complex subunit SAP30 Sin3 binding domain-containing protein</fullName>
    </recommendedName>
</protein>
<evidence type="ECO:0000313" key="2">
    <source>
        <dbReference type="EMBL" id="KAJ4485444.1"/>
    </source>
</evidence>
<feature type="region of interest" description="Disordered" evidence="1">
    <location>
        <begin position="1"/>
        <end position="57"/>
    </location>
</feature>
<sequence length="219" mass="24373">MSGATQSASSRSRNQNRKKANEDASYIGPAAFNAAGVKRQAADRAEGDSSRVKRKKVEQIPIMPSKLSDNDNKISLVDFAKMPSPFVHRYLSTFDLIPTIRPLPNTVDEPPPPYSLGSNFQQPSRAPSPIPITTPANRPRRELHPKDQSRIRSSRLSDEDNFFQRTPILADVNDLHIVLAGIAEKHFREMAPINGREEVDTLAAFMFAVDKAKGGRFKH</sequence>
<dbReference type="Proteomes" id="UP001150266">
    <property type="component" value="Unassembled WGS sequence"/>
</dbReference>
<evidence type="ECO:0000313" key="3">
    <source>
        <dbReference type="Proteomes" id="UP001150266"/>
    </source>
</evidence>
<accession>A0A9W9ALU1</accession>
<name>A0A9W9ALU1_9AGAR</name>
<organism evidence="2 3">
    <name type="scientific">Lentinula aciculospora</name>
    <dbReference type="NCBI Taxonomy" id="153920"/>
    <lineage>
        <taxon>Eukaryota</taxon>
        <taxon>Fungi</taxon>
        <taxon>Dikarya</taxon>
        <taxon>Basidiomycota</taxon>
        <taxon>Agaricomycotina</taxon>
        <taxon>Agaricomycetes</taxon>
        <taxon>Agaricomycetidae</taxon>
        <taxon>Agaricales</taxon>
        <taxon>Marasmiineae</taxon>
        <taxon>Omphalotaceae</taxon>
        <taxon>Lentinula</taxon>
    </lineage>
</organism>
<feature type="region of interest" description="Disordered" evidence="1">
    <location>
        <begin position="104"/>
        <end position="156"/>
    </location>
</feature>
<keyword evidence="3" id="KW-1185">Reference proteome</keyword>
<comment type="caution">
    <text evidence="2">The sequence shown here is derived from an EMBL/GenBank/DDBJ whole genome shotgun (WGS) entry which is preliminary data.</text>
</comment>
<feature type="compositionally biased region" description="Low complexity" evidence="1">
    <location>
        <begin position="1"/>
        <end position="13"/>
    </location>
</feature>
<evidence type="ECO:0000256" key="1">
    <source>
        <dbReference type="SAM" id="MobiDB-lite"/>
    </source>
</evidence>
<dbReference type="AlphaFoldDB" id="A0A9W9ALU1"/>
<evidence type="ECO:0008006" key="4">
    <source>
        <dbReference type="Google" id="ProtNLM"/>
    </source>
</evidence>
<feature type="compositionally biased region" description="Basic and acidic residues" evidence="1">
    <location>
        <begin position="40"/>
        <end position="51"/>
    </location>
</feature>
<gene>
    <name evidence="2" type="ORF">J3R30DRAFT_1358875</name>
</gene>
<reference evidence="2" key="1">
    <citation type="submission" date="2022-08" db="EMBL/GenBank/DDBJ databases">
        <title>A Global Phylogenomic Analysis of the Shiitake Genus Lentinula.</title>
        <authorList>
            <consortium name="DOE Joint Genome Institute"/>
            <person name="Sierra-Patev S."/>
            <person name="Min B."/>
            <person name="Naranjo-Ortiz M."/>
            <person name="Looney B."/>
            <person name="Konkel Z."/>
            <person name="Slot J.C."/>
            <person name="Sakamoto Y."/>
            <person name="Steenwyk J.L."/>
            <person name="Rokas A."/>
            <person name="Carro J."/>
            <person name="Camarero S."/>
            <person name="Ferreira P."/>
            <person name="Molpeceres G."/>
            <person name="Ruiz-Duenas F.J."/>
            <person name="Serrano A."/>
            <person name="Henrissat B."/>
            <person name="Drula E."/>
            <person name="Hughes K.W."/>
            <person name="Mata J.L."/>
            <person name="Ishikawa N.K."/>
            <person name="Vargas-Isla R."/>
            <person name="Ushijima S."/>
            <person name="Smith C.A."/>
            <person name="Ahrendt S."/>
            <person name="Andreopoulos W."/>
            <person name="He G."/>
            <person name="Labutti K."/>
            <person name="Lipzen A."/>
            <person name="Ng V."/>
            <person name="Riley R."/>
            <person name="Sandor L."/>
            <person name="Barry K."/>
            <person name="Martinez A.T."/>
            <person name="Xiao Y."/>
            <person name="Gibbons J.G."/>
            <person name="Terashima K."/>
            <person name="Grigoriev I.V."/>
            <person name="Hibbett D.S."/>
        </authorList>
    </citation>
    <scope>NUCLEOTIDE SEQUENCE</scope>
    <source>
        <strain evidence="2">JLM2183</strain>
    </source>
</reference>
<dbReference type="OrthoDB" id="3361956at2759"/>
<dbReference type="EMBL" id="JAOTPV010000003">
    <property type="protein sequence ID" value="KAJ4485444.1"/>
    <property type="molecule type" value="Genomic_DNA"/>
</dbReference>